<evidence type="ECO:0000256" key="5">
    <source>
        <dbReference type="ARBA" id="ARBA00023002"/>
    </source>
</evidence>
<dbReference type="GO" id="GO:0004497">
    <property type="term" value="F:monooxygenase activity"/>
    <property type="evidence" value="ECO:0007669"/>
    <property type="project" value="UniProtKB-KW"/>
</dbReference>
<protein>
    <submittedName>
        <fullName evidence="9">Cytochrome P450</fullName>
    </submittedName>
</protein>
<dbReference type="PANTHER" id="PTHR46300">
    <property type="entry name" value="P450, PUTATIVE (EUROFUNG)-RELATED-RELATED"/>
    <property type="match status" value="1"/>
</dbReference>
<dbReference type="GO" id="GO:0005506">
    <property type="term" value="F:iron ion binding"/>
    <property type="evidence" value="ECO:0007669"/>
    <property type="project" value="InterPro"/>
</dbReference>
<keyword evidence="8" id="KW-0812">Transmembrane</keyword>
<dbReference type="STRING" id="1314777.A0A164ZV95"/>
<keyword evidence="3" id="KW-0349">Heme</keyword>
<dbReference type="Gene3D" id="1.10.630.10">
    <property type="entry name" value="Cytochrome P450"/>
    <property type="match status" value="1"/>
</dbReference>
<keyword evidence="8" id="KW-0472">Membrane</keyword>
<evidence type="ECO:0000313" key="9">
    <source>
        <dbReference type="EMBL" id="KZS98114.1"/>
    </source>
</evidence>
<dbReference type="Pfam" id="PF00067">
    <property type="entry name" value="p450"/>
    <property type="match status" value="1"/>
</dbReference>
<organism evidence="9 10">
    <name type="scientific">Sistotremastrum niveocremeum HHB9708</name>
    <dbReference type="NCBI Taxonomy" id="1314777"/>
    <lineage>
        <taxon>Eukaryota</taxon>
        <taxon>Fungi</taxon>
        <taxon>Dikarya</taxon>
        <taxon>Basidiomycota</taxon>
        <taxon>Agaricomycotina</taxon>
        <taxon>Agaricomycetes</taxon>
        <taxon>Sistotremastrales</taxon>
        <taxon>Sistotremastraceae</taxon>
        <taxon>Sertulicium</taxon>
        <taxon>Sertulicium niveocremeum</taxon>
    </lineage>
</organism>
<dbReference type="GO" id="GO:0016705">
    <property type="term" value="F:oxidoreductase activity, acting on paired donors, with incorporation or reduction of molecular oxygen"/>
    <property type="evidence" value="ECO:0007669"/>
    <property type="project" value="InterPro"/>
</dbReference>
<comment type="similarity">
    <text evidence="2">Belongs to the cytochrome P450 family.</text>
</comment>
<reference evidence="9 10" key="1">
    <citation type="journal article" date="2016" name="Mol. Biol. Evol.">
        <title>Comparative Genomics of Early-Diverging Mushroom-Forming Fungi Provides Insights into the Origins of Lignocellulose Decay Capabilities.</title>
        <authorList>
            <person name="Nagy L.G."/>
            <person name="Riley R."/>
            <person name="Tritt A."/>
            <person name="Adam C."/>
            <person name="Daum C."/>
            <person name="Floudas D."/>
            <person name="Sun H."/>
            <person name="Yadav J.S."/>
            <person name="Pangilinan J."/>
            <person name="Larsson K.H."/>
            <person name="Matsuura K."/>
            <person name="Barry K."/>
            <person name="Labutti K."/>
            <person name="Kuo R."/>
            <person name="Ohm R.A."/>
            <person name="Bhattacharya S.S."/>
            <person name="Shirouzu T."/>
            <person name="Yoshinaga Y."/>
            <person name="Martin F.M."/>
            <person name="Grigoriev I.V."/>
            <person name="Hibbett D.S."/>
        </authorList>
    </citation>
    <scope>NUCLEOTIDE SEQUENCE [LARGE SCALE GENOMIC DNA]</scope>
    <source>
        <strain evidence="9 10">HHB9708</strain>
    </source>
</reference>
<keyword evidence="7" id="KW-0503">Monooxygenase</keyword>
<dbReference type="PANTHER" id="PTHR46300:SF7">
    <property type="entry name" value="P450, PUTATIVE (EUROFUNG)-RELATED"/>
    <property type="match status" value="1"/>
</dbReference>
<keyword evidence="4" id="KW-0479">Metal-binding</keyword>
<dbReference type="AlphaFoldDB" id="A0A164ZV95"/>
<evidence type="ECO:0000256" key="3">
    <source>
        <dbReference type="ARBA" id="ARBA00022617"/>
    </source>
</evidence>
<name>A0A164ZV95_9AGAM</name>
<gene>
    <name evidence="9" type="ORF">SISNIDRAFT_448248</name>
</gene>
<evidence type="ECO:0000256" key="6">
    <source>
        <dbReference type="ARBA" id="ARBA00023004"/>
    </source>
</evidence>
<proteinExistence type="inferred from homology"/>
<evidence type="ECO:0000256" key="7">
    <source>
        <dbReference type="ARBA" id="ARBA00023033"/>
    </source>
</evidence>
<evidence type="ECO:0000256" key="2">
    <source>
        <dbReference type="ARBA" id="ARBA00010617"/>
    </source>
</evidence>
<evidence type="ECO:0000256" key="4">
    <source>
        <dbReference type="ARBA" id="ARBA00022723"/>
    </source>
</evidence>
<feature type="transmembrane region" description="Helical" evidence="8">
    <location>
        <begin position="40"/>
        <end position="63"/>
    </location>
</feature>
<dbReference type="InterPro" id="IPR001128">
    <property type="entry name" value="Cyt_P450"/>
</dbReference>
<feature type="non-terminal residue" evidence="9">
    <location>
        <position position="265"/>
    </location>
</feature>
<dbReference type="Proteomes" id="UP000076722">
    <property type="component" value="Unassembled WGS sequence"/>
</dbReference>
<comment type="cofactor">
    <cofactor evidence="1">
        <name>heme</name>
        <dbReference type="ChEBI" id="CHEBI:30413"/>
    </cofactor>
</comment>
<dbReference type="EMBL" id="KV419395">
    <property type="protein sequence ID" value="KZS98114.1"/>
    <property type="molecule type" value="Genomic_DNA"/>
</dbReference>
<sequence length="265" mass="29352">MGQKIASIVVFDSAPFPSLYHLKTASTSKRMVPASHLQRAGLLEVLGTLATALLVWVICQYIYKFFSNHSRLPYPPGPNGLPILGNALQIKIEKPWILYKDWASVYGDVIGLKVLGKRVVVLNSFQSGLDLFERRGKVFAGRPAVPLLSQVLVSQFANASAAVKELHPLLTLNAQRLALEMSSSQDLTSFYTESRASISKNILELTYGYQVKEGGDEWIRHTELLSHSLTALGTVGAHPIDVFPVLRKLPLWIWGNRFVKGITDL</sequence>
<evidence type="ECO:0000313" key="10">
    <source>
        <dbReference type="Proteomes" id="UP000076722"/>
    </source>
</evidence>
<keyword evidence="8" id="KW-1133">Transmembrane helix</keyword>
<dbReference type="GO" id="GO:0020037">
    <property type="term" value="F:heme binding"/>
    <property type="evidence" value="ECO:0007669"/>
    <property type="project" value="InterPro"/>
</dbReference>
<keyword evidence="5" id="KW-0560">Oxidoreductase</keyword>
<dbReference type="SUPFAM" id="SSF48264">
    <property type="entry name" value="Cytochrome P450"/>
    <property type="match status" value="1"/>
</dbReference>
<keyword evidence="10" id="KW-1185">Reference proteome</keyword>
<evidence type="ECO:0000256" key="1">
    <source>
        <dbReference type="ARBA" id="ARBA00001971"/>
    </source>
</evidence>
<accession>A0A164ZV95</accession>
<dbReference type="InterPro" id="IPR036396">
    <property type="entry name" value="Cyt_P450_sf"/>
</dbReference>
<evidence type="ECO:0000256" key="8">
    <source>
        <dbReference type="SAM" id="Phobius"/>
    </source>
</evidence>
<dbReference type="InterPro" id="IPR050364">
    <property type="entry name" value="Cytochrome_P450_fung"/>
</dbReference>
<keyword evidence="6" id="KW-0408">Iron</keyword>